<reference evidence="2 3" key="1">
    <citation type="journal article" date="2012" name="PLoS Pathog.">
        <title>Diverse lifestyles and strategies of plant pathogenesis encoded in the genomes of eighteen Dothideomycetes fungi.</title>
        <authorList>
            <person name="Ohm R.A."/>
            <person name="Feau N."/>
            <person name="Henrissat B."/>
            <person name="Schoch C.L."/>
            <person name="Horwitz B.A."/>
            <person name="Barry K.W."/>
            <person name="Condon B.J."/>
            <person name="Copeland A.C."/>
            <person name="Dhillon B."/>
            <person name="Glaser F."/>
            <person name="Hesse C.N."/>
            <person name="Kosti I."/>
            <person name="LaButti K."/>
            <person name="Lindquist E.A."/>
            <person name="Lucas S."/>
            <person name="Salamov A.A."/>
            <person name="Bradshaw R.E."/>
            <person name="Ciuffetti L."/>
            <person name="Hamelin R.C."/>
            <person name="Kema G.H.J."/>
            <person name="Lawrence C."/>
            <person name="Scott J.A."/>
            <person name="Spatafora J.W."/>
            <person name="Turgeon B.G."/>
            <person name="de Wit P.J.G.M."/>
            <person name="Zhong S."/>
            <person name="Goodwin S.B."/>
            <person name="Grigoriev I.V."/>
        </authorList>
    </citation>
    <scope>NUCLEOTIDE SEQUENCE [LARGE SCALE GENOMIC DNA]</scope>
    <source>
        <strain evidence="2 3">SO2202</strain>
    </source>
</reference>
<organism evidence="2 3">
    <name type="scientific">Sphaerulina musiva (strain SO2202)</name>
    <name type="common">Poplar stem canker fungus</name>
    <name type="synonym">Septoria musiva</name>
    <dbReference type="NCBI Taxonomy" id="692275"/>
    <lineage>
        <taxon>Eukaryota</taxon>
        <taxon>Fungi</taxon>
        <taxon>Dikarya</taxon>
        <taxon>Ascomycota</taxon>
        <taxon>Pezizomycotina</taxon>
        <taxon>Dothideomycetes</taxon>
        <taxon>Dothideomycetidae</taxon>
        <taxon>Mycosphaerellales</taxon>
        <taxon>Mycosphaerellaceae</taxon>
        <taxon>Sphaerulina</taxon>
    </lineage>
</organism>
<dbReference type="GeneID" id="27899284"/>
<keyword evidence="1" id="KW-1133">Transmembrane helix</keyword>
<dbReference type="Proteomes" id="UP000016931">
    <property type="component" value="Unassembled WGS sequence"/>
</dbReference>
<sequence length="92" mass="9909">MQIDTVETWMIWISSNTTALALVAFIILCGLLAFGVLAQQVIVGASRIGVLLAMDHYKSLSAHTIIVRVEYTNCLDATGSPSLGRLTLMISV</sequence>
<dbReference type="HOGENOM" id="CLU_2414696_0_0_1"/>
<feature type="transmembrane region" description="Helical" evidence="1">
    <location>
        <begin position="19"/>
        <end position="38"/>
    </location>
</feature>
<dbReference type="AlphaFoldDB" id="N1QEL0"/>
<keyword evidence="1" id="KW-0812">Transmembrane</keyword>
<keyword evidence="1" id="KW-0472">Membrane</keyword>
<accession>N1QEL0</accession>
<evidence type="ECO:0000313" key="3">
    <source>
        <dbReference type="Proteomes" id="UP000016931"/>
    </source>
</evidence>
<dbReference type="EMBL" id="KB456267">
    <property type="protein sequence ID" value="EMF10896.1"/>
    <property type="molecule type" value="Genomic_DNA"/>
</dbReference>
<proteinExistence type="predicted"/>
<keyword evidence="3" id="KW-1185">Reference proteome</keyword>
<evidence type="ECO:0000313" key="2">
    <source>
        <dbReference type="EMBL" id="EMF10896.1"/>
    </source>
</evidence>
<protein>
    <submittedName>
        <fullName evidence="2">Uncharacterized protein</fullName>
    </submittedName>
</protein>
<dbReference type="RefSeq" id="XP_016759017.1">
    <property type="nucleotide sequence ID" value="XM_016902147.1"/>
</dbReference>
<evidence type="ECO:0000256" key="1">
    <source>
        <dbReference type="SAM" id="Phobius"/>
    </source>
</evidence>
<name>N1QEL0_SPHMS</name>
<gene>
    <name evidence="2" type="ORF">SEPMUDRAFT_127480</name>
</gene>